<dbReference type="Proteomes" id="UP001055580">
    <property type="component" value="Chromosome"/>
</dbReference>
<sequence>MAKKPSKALSIAPAPPPTTIRQMGNELVRVDAVYHVQDVAPNSPGPWNIEAEKVAWIDAATGYGCIIRRSAGGGHLEGYVGVKPGHPLFGYSASALRDLGLRVHGGINYAEPCLGPEPEDRSVCHISLDERMRTSQTPVHAQARDDMWWIGFECNQPTDLVPKQRASSASSQLLGTVEQVYRDEGYVLDQCRWLAEQMKAIGDGHMILSGIES</sequence>
<reference evidence="1" key="1">
    <citation type="submission" date="2022-05" db="EMBL/GenBank/DDBJ databases">
        <title>Sphingomonas sp. strain RMG20 Genome sequencing and assembly.</title>
        <authorList>
            <person name="Kim I."/>
        </authorList>
    </citation>
    <scope>NUCLEOTIDE SEQUENCE</scope>
    <source>
        <strain evidence="1">RMG20</strain>
    </source>
</reference>
<proteinExistence type="predicted"/>
<keyword evidence="2" id="KW-1185">Reference proteome</keyword>
<evidence type="ECO:0000313" key="1">
    <source>
        <dbReference type="EMBL" id="URW75039.1"/>
    </source>
</evidence>
<evidence type="ECO:0000313" key="2">
    <source>
        <dbReference type="Proteomes" id="UP001055580"/>
    </source>
</evidence>
<accession>A0ABY4TSX3</accession>
<name>A0ABY4TSX3_9SPHN</name>
<organism evidence="1 2">
    <name type="scientific">Sphingomonas donggukensis</name>
    <dbReference type="NCBI Taxonomy" id="2949093"/>
    <lineage>
        <taxon>Bacteria</taxon>
        <taxon>Pseudomonadati</taxon>
        <taxon>Pseudomonadota</taxon>
        <taxon>Alphaproteobacteria</taxon>
        <taxon>Sphingomonadales</taxon>
        <taxon>Sphingomonadaceae</taxon>
        <taxon>Sphingomonas</taxon>
    </lineage>
</organism>
<gene>
    <name evidence="1" type="ORF">M9980_10770</name>
</gene>
<dbReference type="RefSeq" id="WP_250750554.1">
    <property type="nucleotide sequence ID" value="NZ_CP098401.1"/>
</dbReference>
<dbReference type="EMBL" id="CP098401">
    <property type="protein sequence ID" value="URW75039.1"/>
    <property type="molecule type" value="Genomic_DNA"/>
</dbReference>
<protein>
    <submittedName>
        <fullName evidence="1">Uncharacterized protein</fullName>
    </submittedName>
</protein>